<evidence type="ECO:0000313" key="3">
    <source>
        <dbReference type="Proteomes" id="UP000410984"/>
    </source>
</evidence>
<name>A0A509EEG5_9HYPH</name>
<evidence type="ECO:0000256" key="1">
    <source>
        <dbReference type="SAM" id="Phobius"/>
    </source>
</evidence>
<dbReference type="EMBL" id="CABFPH010000029">
    <property type="protein sequence ID" value="VUD71829.1"/>
    <property type="molecule type" value="Genomic_DNA"/>
</dbReference>
<protein>
    <submittedName>
        <fullName evidence="2">Uncharacterized protein</fullName>
    </submittedName>
</protein>
<dbReference type="AlphaFoldDB" id="A0A509EEG5"/>
<accession>A0A509EEG5</accession>
<feature type="transmembrane region" description="Helical" evidence="1">
    <location>
        <begin position="31"/>
        <end position="51"/>
    </location>
</feature>
<dbReference type="RefSeq" id="WP_185156836.1">
    <property type="nucleotide sequence ID" value="NZ_CABFPH010000029.1"/>
</dbReference>
<keyword evidence="3" id="KW-1185">Reference proteome</keyword>
<proteinExistence type="predicted"/>
<keyword evidence="1" id="KW-0812">Transmembrane</keyword>
<reference evidence="2 3" key="1">
    <citation type="submission" date="2019-06" db="EMBL/GenBank/DDBJ databases">
        <authorList>
            <person name="Rodrigo-Torres L."/>
            <person name="Arahal R. D."/>
            <person name="Lucena T."/>
        </authorList>
    </citation>
    <scope>NUCLEOTIDE SEQUENCE [LARGE SCALE GENOMIC DNA]</scope>
    <source>
        <strain evidence="2 3">SB0023/3</strain>
    </source>
</reference>
<keyword evidence="1" id="KW-0472">Membrane</keyword>
<gene>
    <name evidence="2" type="ORF">MET9862_02417</name>
</gene>
<dbReference type="Proteomes" id="UP000410984">
    <property type="component" value="Unassembled WGS sequence"/>
</dbReference>
<evidence type="ECO:0000313" key="2">
    <source>
        <dbReference type="EMBL" id="VUD71829.1"/>
    </source>
</evidence>
<organism evidence="2 3">
    <name type="scientific">Methylobacterium symbioticum</name>
    <dbReference type="NCBI Taxonomy" id="2584084"/>
    <lineage>
        <taxon>Bacteria</taxon>
        <taxon>Pseudomonadati</taxon>
        <taxon>Pseudomonadota</taxon>
        <taxon>Alphaproteobacteria</taxon>
        <taxon>Hyphomicrobiales</taxon>
        <taxon>Methylobacteriaceae</taxon>
        <taxon>Methylobacterium</taxon>
    </lineage>
</organism>
<keyword evidence="1" id="KW-1133">Transmembrane helix</keyword>
<sequence length="52" mass="5206">MSAVGFLGMVLAVCLLFGAFCAITRGGALIAALASLPVGLCVIVAGLVWVLR</sequence>